<evidence type="ECO:0000313" key="6">
    <source>
        <dbReference type="Proteomes" id="UP000023152"/>
    </source>
</evidence>
<dbReference type="GO" id="GO:0008270">
    <property type="term" value="F:zinc ion binding"/>
    <property type="evidence" value="ECO:0007669"/>
    <property type="project" value="UniProtKB-KW"/>
</dbReference>
<dbReference type="EMBL" id="ASPP01028356">
    <property type="protein sequence ID" value="ETO05248.1"/>
    <property type="molecule type" value="Genomic_DNA"/>
</dbReference>
<dbReference type="OrthoDB" id="5947827at2759"/>
<evidence type="ECO:0000313" key="5">
    <source>
        <dbReference type="EMBL" id="ETO05248.1"/>
    </source>
</evidence>
<evidence type="ECO:0000256" key="1">
    <source>
        <dbReference type="ARBA" id="ARBA00022723"/>
    </source>
</evidence>
<keyword evidence="1" id="KW-0479">Metal-binding</keyword>
<dbReference type="InterPro" id="IPR013083">
    <property type="entry name" value="Znf_RING/FYVE/PHD"/>
</dbReference>
<name>X6LTI6_RETFI</name>
<dbReference type="InterPro" id="IPR001293">
    <property type="entry name" value="Znf_TRAF"/>
</dbReference>
<comment type="caution">
    <text evidence="5">The sequence shown here is derived from an EMBL/GenBank/DDBJ whole genome shotgun (WGS) entry which is preliminary data.</text>
</comment>
<keyword evidence="3" id="KW-0862">Zinc</keyword>
<feature type="domain" description="TRAF-type" evidence="4">
    <location>
        <begin position="246"/>
        <end position="290"/>
    </location>
</feature>
<keyword evidence="6" id="KW-1185">Reference proteome</keyword>
<keyword evidence="2" id="KW-0863">Zinc-finger</keyword>
<dbReference type="AlphaFoldDB" id="X6LTI6"/>
<reference evidence="5 6" key="1">
    <citation type="journal article" date="2013" name="Curr. Biol.">
        <title>The Genome of the Foraminiferan Reticulomyxa filosa.</title>
        <authorList>
            <person name="Glockner G."/>
            <person name="Hulsmann N."/>
            <person name="Schleicher M."/>
            <person name="Noegel A.A."/>
            <person name="Eichinger L."/>
            <person name="Gallinger C."/>
            <person name="Pawlowski J."/>
            <person name="Sierra R."/>
            <person name="Euteneuer U."/>
            <person name="Pillet L."/>
            <person name="Moustafa A."/>
            <person name="Platzer M."/>
            <person name="Groth M."/>
            <person name="Szafranski K."/>
            <person name="Schliwa M."/>
        </authorList>
    </citation>
    <scope>NUCLEOTIDE SEQUENCE [LARGE SCALE GENOMIC DNA]</scope>
</reference>
<evidence type="ECO:0000256" key="2">
    <source>
        <dbReference type="ARBA" id="ARBA00022771"/>
    </source>
</evidence>
<dbReference type="Proteomes" id="UP000023152">
    <property type="component" value="Unassembled WGS sequence"/>
</dbReference>
<evidence type="ECO:0000256" key="3">
    <source>
        <dbReference type="ARBA" id="ARBA00022833"/>
    </source>
</evidence>
<organism evidence="5 6">
    <name type="scientific">Reticulomyxa filosa</name>
    <dbReference type="NCBI Taxonomy" id="46433"/>
    <lineage>
        <taxon>Eukaryota</taxon>
        <taxon>Sar</taxon>
        <taxon>Rhizaria</taxon>
        <taxon>Retaria</taxon>
        <taxon>Foraminifera</taxon>
        <taxon>Monothalamids</taxon>
        <taxon>Reticulomyxidae</taxon>
        <taxon>Reticulomyxa</taxon>
    </lineage>
</organism>
<dbReference type="Gene3D" id="3.30.40.10">
    <property type="entry name" value="Zinc/RING finger domain, C3HC4 (zinc finger)"/>
    <property type="match status" value="2"/>
</dbReference>
<evidence type="ECO:0000259" key="4">
    <source>
        <dbReference type="Pfam" id="PF02176"/>
    </source>
</evidence>
<protein>
    <recommendedName>
        <fullName evidence="4">TRAF-type domain-containing protein</fullName>
    </recommendedName>
</protein>
<gene>
    <name evidence="5" type="ORF">RFI_32149</name>
</gene>
<sequence length="340" mass="40269">MNFLKFLMKMHKTGVDFFEEIFYFVSYNRTVLSLEHDIIIGPSGKYFTSFISAECPFERIKRSNKGNLSSLKKCANLEHSLSSTCYQSIKKKEIEYLHLFTYKKREEEQETREKKLILVSLDECYNKDWVTLLNKQELLKNFECLLCKQIANNAMELTCDEHEEQKDVLSIGESCLMQWLKEQNKQCPVGKHDKCNYVKAKVVRRCVDELTAICPREFARQLGQKQDHQMKEGYATTEKSPEMKHCCTFEGKIKEMKEHLEQFCPLKPLECKFKAFGCDEVFFSFNLEQHLQSQVQKHLDLLWAHTGMIQQNLDQCHQKEKAQTVKFFFTIFFLYSYLYL</sequence>
<dbReference type="Pfam" id="PF02176">
    <property type="entry name" value="zf-TRAF"/>
    <property type="match status" value="1"/>
</dbReference>
<proteinExistence type="predicted"/>
<accession>X6LTI6</accession>